<sequence length="187" mass="20191">ARQTPSVQSTSSACTAAFCEPGAWLLAPDSPSPRQKPGGFCGARIMAARILCTLEDKEGQLYTLSVKNTSLDVEPWLAMEAQQVLPQLSGSKSAPALSSRAPDAAVSFTHEMGTCRPCFFFRGKADGCWKGAQCERCHICTLPAAQSRLESFTILFYFSPLTFRFVVCPDCVLLSVACLGLPRKCSL</sequence>
<accession>A0AA36IRS8</accession>
<gene>
    <name evidence="1" type="ORF">EVOR1521_LOCUS17796</name>
</gene>
<proteinExistence type="predicted"/>
<keyword evidence="2" id="KW-1185">Reference proteome</keyword>
<comment type="caution">
    <text evidence="1">The sequence shown here is derived from an EMBL/GenBank/DDBJ whole genome shotgun (WGS) entry which is preliminary data.</text>
</comment>
<dbReference type="EMBL" id="CAUJNA010002413">
    <property type="protein sequence ID" value="CAJ1392783.1"/>
    <property type="molecule type" value="Genomic_DNA"/>
</dbReference>
<protein>
    <submittedName>
        <fullName evidence="1">Uncharacterized protein</fullName>
    </submittedName>
</protein>
<feature type="non-terminal residue" evidence="1">
    <location>
        <position position="1"/>
    </location>
</feature>
<organism evidence="1 2">
    <name type="scientific">Effrenium voratum</name>
    <dbReference type="NCBI Taxonomy" id="2562239"/>
    <lineage>
        <taxon>Eukaryota</taxon>
        <taxon>Sar</taxon>
        <taxon>Alveolata</taxon>
        <taxon>Dinophyceae</taxon>
        <taxon>Suessiales</taxon>
        <taxon>Symbiodiniaceae</taxon>
        <taxon>Effrenium</taxon>
    </lineage>
</organism>
<evidence type="ECO:0000313" key="1">
    <source>
        <dbReference type="EMBL" id="CAJ1392783.1"/>
    </source>
</evidence>
<reference evidence="1" key="1">
    <citation type="submission" date="2023-08" db="EMBL/GenBank/DDBJ databases">
        <authorList>
            <person name="Chen Y."/>
            <person name="Shah S."/>
            <person name="Dougan E. K."/>
            <person name="Thang M."/>
            <person name="Chan C."/>
        </authorList>
    </citation>
    <scope>NUCLEOTIDE SEQUENCE</scope>
</reference>
<evidence type="ECO:0000313" key="2">
    <source>
        <dbReference type="Proteomes" id="UP001178507"/>
    </source>
</evidence>
<dbReference type="AlphaFoldDB" id="A0AA36IRS8"/>
<name>A0AA36IRS8_9DINO</name>
<dbReference type="Proteomes" id="UP001178507">
    <property type="component" value="Unassembled WGS sequence"/>
</dbReference>